<organism evidence="1 2">
    <name type="scientific">Acetobacter pasteurianus</name>
    <name type="common">Acetobacter turbidans</name>
    <dbReference type="NCBI Taxonomy" id="438"/>
    <lineage>
        <taxon>Bacteria</taxon>
        <taxon>Pseudomonadati</taxon>
        <taxon>Pseudomonadota</taxon>
        <taxon>Alphaproteobacteria</taxon>
        <taxon>Acetobacterales</taxon>
        <taxon>Acetobacteraceae</taxon>
        <taxon>Acetobacter</taxon>
    </lineage>
</organism>
<comment type="caution">
    <text evidence="1">The sequence shown here is derived from an EMBL/GenBank/DDBJ whole genome shotgun (WGS) entry which is preliminary data.</text>
</comment>
<evidence type="ECO:0000313" key="2">
    <source>
        <dbReference type="Proteomes" id="UP000093796"/>
    </source>
</evidence>
<protein>
    <submittedName>
        <fullName evidence="1">Uncharacterized protein</fullName>
    </submittedName>
</protein>
<reference evidence="1 2" key="1">
    <citation type="submission" date="2016-05" db="EMBL/GenBank/DDBJ databases">
        <title>Genome sequencing of Acetobacter pasteurianus strain SRCM100623.</title>
        <authorList>
            <person name="Song Y.R."/>
        </authorList>
    </citation>
    <scope>NUCLEOTIDE SEQUENCE [LARGE SCALE GENOMIC DNA]</scope>
    <source>
        <strain evidence="1 2">SRCM100623</strain>
    </source>
</reference>
<name>A0A1A0DAQ7_ACEPA</name>
<gene>
    <name evidence="1" type="ORF">SRCM100623_01954</name>
</gene>
<accession>A0A1A0DAQ7</accession>
<proteinExistence type="predicted"/>
<evidence type="ECO:0000313" key="1">
    <source>
        <dbReference type="EMBL" id="OAZ72120.1"/>
    </source>
</evidence>
<sequence length="42" mass="4826">MGALASKNGMKEKYFLMLCENIIGLGRISNPVRVPYKIRWAR</sequence>
<dbReference type="AlphaFoldDB" id="A0A1A0DAQ7"/>
<dbReference type="Proteomes" id="UP000093796">
    <property type="component" value="Unassembled WGS sequence"/>
</dbReference>
<dbReference type="EMBL" id="LYUD01000105">
    <property type="protein sequence ID" value="OAZ72120.1"/>
    <property type="molecule type" value="Genomic_DNA"/>
</dbReference>